<dbReference type="AlphaFoldDB" id="A0A1L3NKR9"/>
<dbReference type="PANTHER" id="PTHR45008:SF1">
    <property type="entry name" value="PTS SYSTEM GLUCOSE-SPECIFIC EIIA COMPONENT"/>
    <property type="match status" value="1"/>
</dbReference>
<dbReference type="PROSITE" id="PS00371">
    <property type="entry name" value="PTS_EIIA_TYPE_1_HIS"/>
    <property type="match status" value="1"/>
</dbReference>
<keyword evidence="3" id="KW-0762">Sugar transport</keyword>
<dbReference type="PANTHER" id="PTHR45008">
    <property type="entry name" value="PTS SYSTEM GLUCOSE-SPECIFIC EIIA COMPONENT"/>
    <property type="match status" value="1"/>
</dbReference>
<name>A0A1L3NKR9_CLOSG</name>
<keyword evidence="5" id="KW-0598">Phosphotransferase system</keyword>
<evidence type="ECO:0000313" key="8">
    <source>
        <dbReference type="EMBL" id="APH16694.1"/>
    </source>
</evidence>
<keyword evidence="6" id="KW-0418">Kinase</keyword>
<dbReference type="eggNOG" id="COG2190">
    <property type="taxonomic scope" value="Bacteria"/>
</dbReference>
<dbReference type="Pfam" id="PF00358">
    <property type="entry name" value="PTS_EIIA_1"/>
    <property type="match status" value="1"/>
</dbReference>
<accession>A0A1L3NKR9</accession>
<dbReference type="EMBL" id="CP013243">
    <property type="protein sequence ID" value="APH16694.1"/>
    <property type="molecule type" value="Genomic_DNA"/>
</dbReference>
<evidence type="ECO:0000256" key="2">
    <source>
        <dbReference type="ARBA" id="ARBA00022448"/>
    </source>
</evidence>
<dbReference type="GO" id="GO:0009401">
    <property type="term" value="P:phosphoenolpyruvate-dependent sugar phosphotransferase system"/>
    <property type="evidence" value="ECO:0007669"/>
    <property type="project" value="UniProtKB-KW"/>
</dbReference>
<dbReference type="PROSITE" id="PS51093">
    <property type="entry name" value="PTS_EIIA_TYPE_1"/>
    <property type="match status" value="1"/>
</dbReference>
<dbReference type="STRING" id="413999.CBO0271"/>
<evidence type="ECO:0000256" key="5">
    <source>
        <dbReference type="ARBA" id="ARBA00022683"/>
    </source>
</evidence>
<dbReference type="RefSeq" id="WP_072585534.1">
    <property type="nucleotide sequence ID" value="NZ_CP013243.1"/>
</dbReference>
<sequence length="161" mass="17812">MFSLFKKKEKNLKLKAYLSGKAISINKVPDEVFSSKIMGDGLAIIPTTSIVKSPADGEITVVMEESKHAVGIKFENGVEALIHVGIDTVSMNGEGFEVFVKTGDSVKEGQDLIMFDEELIKNRGLSTYTMLVIINSSEYLNMVIETEKEVKEKESVIITFQ</sequence>
<dbReference type="InterPro" id="IPR011055">
    <property type="entry name" value="Dup_hybrid_motif"/>
</dbReference>
<dbReference type="InterPro" id="IPR001127">
    <property type="entry name" value="PTS_EIIA_1_perm"/>
</dbReference>
<protein>
    <submittedName>
        <fullName evidence="8">PTS system, glucose subfamily, IIA component domain protein</fullName>
    </submittedName>
</protein>
<evidence type="ECO:0000256" key="3">
    <source>
        <dbReference type="ARBA" id="ARBA00022597"/>
    </source>
</evidence>
<gene>
    <name evidence="8" type="primary">ptbA</name>
    <name evidence="8" type="ORF">NPD5_1823</name>
</gene>
<keyword evidence="4" id="KW-0808">Transferase</keyword>
<evidence type="ECO:0000256" key="4">
    <source>
        <dbReference type="ARBA" id="ARBA00022679"/>
    </source>
</evidence>
<evidence type="ECO:0000313" key="9">
    <source>
        <dbReference type="Proteomes" id="UP000182204"/>
    </source>
</evidence>
<keyword evidence="2" id="KW-0813">Transport</keyword>
<dbReference type="SUPFAM" id="SSF51261">
    <property type="entry name" value="Duplicated hybrid motif"/>
    <property type="match status" value="1"/>
</dbReference>
<dbReference type="GO" id="GO:0005737">
    <property type="term" value="C:cytoplasm"/>
    <property type="evidence" value="ECO:0007669"/>
    <property type="project" value="UniProtKB-SubCell"/>
</dbReference>
<dbReference type="Gene3D" id="2.70.70.10">
    <property type="entry name" value="Glucose Permease (Domain IIA)"/>
    <property type="match status" value="1"/>
</dbReference>
<dbReference type="InterPro" id="IPR050890">
    <property type="entry name" value="PTS_EIIA_component"/>
</dbReference>
<comment type="subcellular location">
    <subcellularLocation>
        <location evidence="1">Cytoplasm</location>
    </subcellularLocation>
</comment>
<evidence type="ECO:0000256" key="6">
    <source>
        <dbReference type="ARBA" id="ARBA00022777"/>
    </source>
</evidence>
<evidence type="ECO:0000259" key="7">
    <source>
        <dbReference type="PROSITE" id="PS51093"/>
    </source>
</evidence>
<dbReference type="NCBIfam" id="TIGR00830">
    <property type="entry name" value="PTBA"/>
    <property type="match status" value="1"/>
</dbReference>
<dbReference type="Proteomes" id="UP000182204">
    <property type="component" value="Chromosome"/>
</dbReference>
<dbReference type="FunFam" id="2.70.70.10:FF:000001">
    <property type="entry name" value="PTS system glucose-specific IIA component"/>
    <property type="match status" value="1"/>
</dbReference>
<evidence type="ECO:0000256" key="1">
    <source>
        <dbReference type="ARBA" id="ARBA00004496"/>
    </source>
</evidence>
<dbReference type="GO" id="GO:0016301">
    <property type="term" value="F:kinase activity"/>
    <property type="evidence" value="ECO:0007669"/>
    <property type="project" value="UniProtKB-KW"/>
</dbReference>
<feature type="domain" description="PTS EIIA type-1" evidence="7">
    <location>
        <begin position="30"/>
        <end position="135"/>
    </location>
</feature>
<proteinExistence type="predicted"/>
<reference evidence="8 9" key="1">
    <citation type="submission" date="2015-11" db="EMBL/GenBank/DDBJ databases">
        <authorList>
            <person name="Hill K.K."/>
            <person name="Shirey T.B."/>
            <person name="Raphael B."/>
            <person name="Daligault H.E."/>
            <person name="Davenport K.W."/>
            <person name="Bruce D.C."/>
            <person name="Foley B.T."/>
            <person name="Johnson S.L."/>
        </authorList>
    </citation>
    <scope>NUCLEOTIDE SEQUENCE [LARGE SCALE GENOMIC DNA]</scope>
    <source>
        <strain evidence="8 9">CDC_1632</strain>
    </source>
</reference>
<organism evidence="8 9">
    <name type="scientific">Clostridium sporogenes</name>
    <dbReference type="NCBI Taxonomy" id="1509"/>
    <lineage>
        <taxon>Bacteria</taxon>
        <taxon>Bacillati</taxon>
        <taxon>Bacillota</taxon>
        <taxon>Clostridia</taxon>
        <taxon>Eubacteriales</taxon>
        <taxon>Clostridiaceae</taxon>
        <taxon>Clostridium</taxon>
    </lineage>
</organism>